<sequence>MLNKIILWSSFLGPWLTLFFMKKDAIKRYMPVTVFTALMATITSEIAYTYSWWKHTDVIVPWGHITNPSFIYGLFSVLTIWIFYFTYRSFWLYLTVNIVFNAFQWFFLIRWTFVALGIFEYVNITPFQVFVMGIFQALLIYGYHKWQEGIFRREGAPDSDGELHIKLPEWKSKAK</sequence>
<gene>
    <name evidence="1" type="ORF">ACI1P1_16915</name>
</gene>
<dbReference type="Proteomes" id="UP001631969">
    <property type="component" value="Unassembled WGS sequence"/>
</dbReference>
<protein>
    <submittedName>
        <fullName evidence="1">Uncharacterized protein</fullName>
    </submittedName>
</protein>
<evidence type="ECO:0000313" key="2">
    <source>
        <dbReference type="Proteomes" id="UP001631969"/>
    </source>
</evidence>
<dbReference type="EMBL" id="JBJURJ010000011">
    <property type="protein sequence ID" value="MFM9329980.1"/>
    <property type="molecule type" value="Genomic_DNA"/>
</dbReference>
<proteinExistence type="predicted"/>
<comment type="caution">
    <text evidence="1">The sequence shown here is derived from an EMBL/GenBank/DDBJ whole genome shotgun (WGS) entry which is preliminary data.</text>
</comment>
<name>A0ACC7P109_9BACL</name>
<evidence type="ECO:0000313" key="1">
    <source>
        <dbReference type="EMBL" id="MFM9329980.1"/>
    </source>
</evidence>
<keyword evidence="2" id="KW-1185">Reference proteome</keyword>
<reference evidence="1" key="1">
    <citation type="submission" date="2024-12" db="EMBL/GenBank/DDBJ databases">
        <authorList>
            <person name="Wu N."/>
        </authorList>
    </citation>
    <scope>NUCLEOTIDE SEQUENCE</scope>
    <source>
        <strain evidence="1">P15</strain>
    </source>
</reference>
<accession>A0ACC7P109</accession>
<organism evidence="1 2">
    <name type="scientific">Paenibacillus mesotrionivorans</name>
    <dbReference type="NCBI Taxonomy" id="3160968"/>
    <lineage>
        <taxon>Bacteria</taxon>
        <taxon>Bacillati</taxon>
        <taxon>Bacillota</taxon>
        <taxon>Bacilli</taxon>
        <taxon>Bacillales</taxon>
        <taxon>Paenibacillaceae</taxon>
        <taxon>Paenibacillus</taxon>
    </lineage>
</organism>